<keyword evidence="7 10" id="KW-0675">Receptor</keyword>
<dbReference type="Gene3D" id="3.40.50.300">
    <property type="entry name" value="P-loop containing nucleotide triphosphate hydrolases"/>
    <property type="match status" value="1"/>
</dbReference>
<dbReference type="OrthoDB" id="9804720at2"/>
<dbReference type="SMART" id="SM00962">
    <property type="entry name" value="SRP54"/>
    <property type="match status" value="1"/>
</dbReference>
<evidence type="ECO:0000256" key="8">
    <source>
        <dbReference type="ARBA" id="ARBA00048027"/>
    </source>
</evidence>
<dbReference type="InterPro" id="IPR036225">
    <property type="entry name" value="SRP/SRP_N"/>
</dbReference>
<name>A0A2P5T1Q8_9GAMM</name>
<comment type="catalytic activity">
    <reaction evidence="8 10">
        <text>GTP + H2O = GDP + phosphate + H(+)</text>
        <dbReference type="Rhea" id="RHEA:19669"/>
        <dbReference type="ChEBI" id="CHEBI:15377"/>
        <dbReference type="ChEBI" id="CHEBI:15378"/>
        <dbReference type="ChEBI" id="CHEBI:37565"/>
        <dbReference type="ChEBI" id="CHEBI:43474"/>
        <dbReference type="ChEBI" id="CHEBI:58189"/>
        <dbReference type="EC" id="3.6.5.4"/>
    </reaction>
</comment>
<comment type="subcellular location">
    <subcellularLocation>
        <location evidence="10">Cell membrane</location>
        <topology evidence="10">Peripheral membrane protein</topology>
        <orientation evidence="10">Cytoplasmic side</orientation>
    </subcellularLocation>
    <subcellularLocation>
        <location evidence="10">Cytoplasm</location>
    </subcellularLocation>
</comment>
<gene>
    <name evidence="10" type="primary">ftsY</name>
    <name evidence="14" type="ORF">CRV09_02410</name>
</gene>
<evidence type="ECO:0000313" key="15">
    <source>
        <dbReference type="Proteomes" id="UP000295937"/>
    </source>
</evidence>
<dbReference type="InterPro" id="IPR003593">
    <property type="entry name" value="AAA+_ATPase"/>
</dbReference>
<dbReference type="GO" id="GO:0006614">
    <property type="term" value="P:SRP-dependent cotranslational protein targeting to membrane"/>
    <property type="evidence" value="ECO:0007669"/>
    <property type="project" value="InterPro"/>
</dbReference>
<dbReference type="EMBL" id="PDKR01000003">
    <property type="protein sequence ID" value="PPI88525.1"/>
    <property type="molecule type" value="Genomic_DNA"/>
</dbReference>
<dbReference type="FunFam" id="3.40.50.300:FF:000053">
    <property type="entry name" value="Signal recognition particle receptor FtsY"/>
    <property type="match status" value="1"/>
</dbReference>
<feature type="domain" description="SRP54-type proteins GTP-binding" evidence="12">
    <location>
        <begin position="235"/>
        <end position="436"/>
    </location>
</feature>
<dbReference type="SUPFAM" id="SSF47364">
    <property type="entry name" value="Domain of the SRP/SRP receptor G-proteins"/>
    <property type="match status" value="1"/>
</dbReference>
<dbReference type="HAMAP" id="MF_00920">
    <property type="entry name" value="FtsY"/>
    <property type="match status" value="1"/>
</dbReference>
<dbReference type="GO" id="GO:0005525">
    <property type="term" value="F:GTP binding"/>
    <property type="evidence" value="ECO:0007669"/>
    <property type="project" value="UniProtKB-UniRule"/>
</dbReference>
<dbReference type="InterPro" id="IPR042101">
    <property type="entry name" value="SRP54_N_sf"/>
</dbReference>
<feature type="binding site" evidence="10">
    <location>
        <begin position="324"/>
        <end position="328"/>
    </location>
    <ligand>
        <name>GTP</name>
        <dbReference type="ChEBI" id="CHEBI:37565"/>
    </ligand>
</feature>
<keyword evidence="3 10" id="KW-0547">Nucleotide-binding</keyword>
<evidence type="ECO:0000256" key="7">
    <source>
        <dbReference type="ARBA" id="ARBA00023170"/>
    </source>
</evidence>
<dbReference type="InterPro" id="IPR004390">
    <property type="entry name" value="SR_rcpt_FtsY"/>
</dbReference>
<dbReference type="InterPro" id="IPR027417">
    <property type="entry name" value="P-loop_NTPase"/>
</dbReference>
<proteinExistence type="inferred from homology"/>
<dbReference type="Pfam" id="PF02881">
    <property type="entry name" value="SRP54_N"/>
    <property type="match status" value="1"/>
</dbReference>
<dbReference type="NCBIfam" id="TIGR00064">
    <property type="entry name" value="ftsY"/>
    <property type="match status" value="1"/>
</dbReference>
<dbReference type="Proteomes" id="UP000295937">
    <property type="component" value="Unassembled WGS sequence"/>
</dbReference>
<dbReference type="GO" id="GO:0005737">
    <property type="term" value="C:cytoplasm"/>
    <property type="evidence" value="ECO:0007669"/>
    <property type="project" value="UniProtKB-SubCell"/>
</dbReference>
<evidence type="ECO:0000256" key="3">
    <source>
        <dbReference type="ARBA" id="ARBA00022741"/>
    </source>
</evidence>
<protein>
    <recommendedName>
        <fullName evidence="10">Signal recognition particle receptor FtsY</fullName>
        <shortName evidence="10">SRP receptor</shortName>
        <ecNumber evidence="10">3.6.5.4</ecNumber>
    </recommendedName>
</protein>
<dbReference type="RefSeq" id="WP_136132567.1">
    <property type="nucleotide sequence ID" value="NZ_PDKR01000003.1"/>
</dbReference>
<dbReference type="GO" id="GO:0005047">
    <property type="term" value="F:signal recognition particle binding"/>
    <property type="evidence" value="ECO:0007669"/>
    <property type="project" value="TreeGrafter"/>
</dbReference>
<comment type="subunit">
    <text evidence="10">Part of the signal recognition particle protein translocation system, which is composed of SRP and FtsY. SRP is a ribonucleoprotein composed of Ffh and a 4.5S RNA molecule.</text>
</comment>
<evidence type="ECO:0000259" key="13">
    <source>
        <dbReference type="SMART" id="SM00963"/>
    </source>
</evidence>
<comment type="similarity">
    <text evidence="10">Belongs to the GTP-binding SRP family. FtsY subfamily.</text>
</comment>
<dbReference type="FunFam" id="1.20.120.140:FF:000002">
    <property type="entry name" value="Signal recognition particle receptor FtsY"/>
    <property type="match status" value="1"/>
</dbReference>
<evidence type="ECO:0000259" key="12">
    <source>
        <dbReference type="SMART" id="SM00962"/>
    </source>
</evidence>
<keyword evidence="4 10" id="KW-0378">Hydrolase</keyword>
<evidence type="ECO:0000313" key="14">
    <source>
        <dbReference type="EMBL" id="PPI88525.1"/>
    </source>
</evidence>
<evidence type="ECO:0000256" key="5">
    <source>
        <dbReference type="ARBA" id="ARBA00023134"/>
    </source>
</evidence>
<dbReference type="AlphaFoldDB" id="A0A2P5T1Q8"/>
<dbReference type="InterPro" id="IPR000897">
    <property type="entry name" value="SRP54_GTPase_dom"/>
</dbReference>
<comment type="caution">
    <text evidence="14">The sequence shown here is derived from an EMBL/GenBank/DDBJ whole genome shotgun (WGS) entry which is preliminary data.</text>
</comment>
<dbReference type="SMART" id="SM00382">
    <property type="entry name" value="AAA"/>
    <property type="match status" value="1"/>
</dbReference>
<sequence>MTKKKNNSFFSWLKLKKEKKDEAEKISLIEQEKNNSNTNQNDFLFNNNIKTDKKIINDQIQKKSSLITEGTENKKIKTNQEIDNNLNFKKELSEDIFNASSTNKFNKSISNNSIDTLNNKFRNVNIQNNLKKQHEGLFTRLKNSLTKTRQNLTLNLINLFKKKSVDKELFDKIEEQLLIADVGIETTKMIINNISHQAKFKSICDTKDIYILLKNELANILTGIDIPLEIKNKKPFVILMVGVNGVGKTTTIGKLSYQYNKLGKSVILAAGDTFRAAAIEQLQFWGETNKVPVIAQHKRADSASVIFDAIKAAKSRETDIVIADSSGRLHNKLHLMEELKKTIRVIKKIDGSAPHEIMLIIDANTGQNAVIQAKSFYEFIKPTGITITKLDGTAKGGVIFSIANQLSIPIRYICIGESREDIRTFKSIDFIEALFS</sequence>
<dbReference type="SMART" id="SM00963">
    <property type="entry name" value="SRP54_N"/>
    <property type="match status" value="1"/>
</dbReference>
<dbReference type="GO" id="GO:0003924">
    <property type="term" value="F:GTPase activity"/>
    <property type="evidence" value="ECO:0007669"/>
    <property type="project" value="UniProtKB-UniRule"/>
</dbReference>
<dbReference type="PANTHER" id="PTHR43134">
    <property type="entry name" value="SIGNAL RECOGNITION PARTICLE RECEPTOR SUBUNIT ALPHA"/>
    <property type="match status" value="1"/>
</dbReference>
<accession>A0A2P5T1Q8</accession>
<reference evidence="14 15" key="1">
    <citation type="journal article" date="2018" name="Genome Biol. Evol.">
        <title>Cladogenesis and Genomic Streamlining in Extracellular Endosymbionts of Tropical Stink Bugs.</title>
        <authorList>
            <person name="Otero-Bravo A."/>
            <person name="Goffredi S."/>
            <person name="Sabree Z.L."/>
        </authorList>
    </citation>
    <scope>NUCLEOTIDE SEQUENCE [LARGE SCALE GENOMIC DNA]</scope>
    <source>
        <strain evidence="14 15">SoEO</strain>
    </source>
</reference>
<evidence type="ECO:0000256" key="6">
    <source>
        <dbReference type="ARBA" id="ARBA00023136"/>
    </source>
</evidence>
<dbReference type="CDD" id="cd17874">
    <property type="entry name" value="FtsY"/>
    <property type="match status" value="1"/>
</dbReference>
<organism evidence="14 15">
    <name type="scientific">Candidatus Pantoea edessiphila</name>
    <dbReference type="NCBI Taxonomy" id="2044610"/>
    <lineage>
        <taxon>Bacteria</taxon>
        <taxon>Pseudomonadati</taxon>
        <taxon>Pseudomonadota</taxon>
        <taxon>Gammaproteobacteria</taxon>
        <taxon>Enterobacterales</taxon>
        <taxon>Erwiniaceae</taxon>
        <taxon>Pantoea</taxon>
    </lineage>
</organism>
<dbReference type="PANTHER" id="PTHR43134:SF1">
    <property type="entry name" value="SIGNAL RECOGNITION PARTICLE RECEPTOR SUBUNIT ALPHA"/>
    <property type="match status" value="1"/>
</dbReference>
<dbReference type="InterPro" id="IPR013822">
    <property type="entry name" value="Signal_recog_particl_SRP54_hlx"/>
</dbReference>
<evidence type="ECO:0000256" key="2">
    <source>
        <dbReference type="ARBA" id="ARBA00022490"/>
    </source>
</evidence>
<dbReference type="EC" id="3.6.5.4" evidence="10"/>
<feature type="domain" description="Signal recognition particle SRP54 helical bundle" evidence="13">
    <location>
        <begin position="141"/>
        <end position="221"/>
    </location>
</feature>
<feature type="binding site" evidence="10">
    <location>
        <begin position="388"/>
        <end position="391"/>
    </location>
    <ligand>
        <name>GTP</name>
        <dbReference type="ChEBI" id="CHEBI:37565"/>
    </ligand>
</feature>
<evidence type="ECO:0000256" key="4">
    <source>
        <dbReference type="ARBA" id="ARBA00022801"/>
    </source>
</evidence>
<feature type="domain" description="AAA+ ATPase" evidence="11">
    <location>
        <begin position="234"/>
        <end position="400"/>
    </location>
</feature>
<evidence type="ECO:0000256" key="10">
    <source>
        <dbReference type="HAMAP-Rule" id="MF_00920"/>
    </source>
</evidence>
<evidence type="ECO:0000256" key="9">
    <source>
        <dbReference type="ARBA" id="ARBA00053570"/>
    </source>
</evidence>
<feature type="binding site" evidence="10">
    <location>
        <begin position="242"/>
        <end position="249"/>
    </location>
    <ligand>
        <name>GTP</name>
        <dbReference type="ChEBI" id="CHEBI:37565"/>
    </ligand>
</feature>
<keyword evidence="2 10" id="KW-0963">Cytoplasm</keyword>
<dbReference type="Gene3D" id="1.20.120.140">
    <property type="entry name" value="Signal recognition particle SRP54, nucleotide-binding domain"/>
    <property type="match status" value="1"/>
</dbReference>
<dbReference type="GO" id="GO:0005886">
    <property type="term" value="C:plasma membrane"/>
    <property type="evidence" value="ECO:0007669"/>
    <property type="project" value="UniProtKB-SubCell"/>
</dbReference>
<dbReference type="Pfam" id="PF00448">
    <property type="entry name" value="SRP54"/>
    <property type="match status" value="1"/>
</dbReference>
<evidence type="ECO:0000256" key="1">
    <source>
        <dbReference type="ARBA" id="ARBA00022475"/>
    </source>
</evidence>
<keyword evidence="1 10" id="KW-1003">Cell membrane</keyword>
<comment type="function">
    <text evidence="9 10">Involved in targeting and insertion of nascent membrane proteins into the cytoplasmic membrane. Acts as a receptor for the complex formed by the signal recognition particle (SRP) and the ribosome-nascent chain (RNC). Interaction with SRP-RNC leads to the transfer of the RNC complex to the Sec translocase for insertion into the membrane, the hydrolysis of GTP by both Ffh and FtsY, and the dissociation of the SRP-FtsY complex into the individual components.</text>
</comment>
<dbReference type="SUPFAM" id="SSF52540">
    <property type="entry name" value="P-loop containing nucleoside triphosphate hydrolases"/>
    <property type="match status" value="1"/>
</dbReference>
<keyword evidence="6 10" id="KW-0472">Membrane</keyword>
<evidence type="ECO:0000259" key="11">
    <source>
        <dbReference type="SMART" id="SM00382"/>
    </source>
</evidence>
<keyword evidence="5 10" id="KW-0342">GTP-binding</keyword>